<feature type="domain" description="Lipocalin-like" evidence="1">
    <location>
        <begin position="6"/>
        <end position="138"/>
    </location>
</feature>
<gene>
    <name evidence="2" type="ORF">CFBP5477_021700</name>
</gene>
<reference evidence="2" key="1">
    <citation type="submission" date="2023-05" db="EMBL/GenBank/DDBJ databases">
        <title>Complete genome sequence of Agrobacterium larrymoorei CFBP5477.</title>
        <authorList>
            <person name="Yen H.-C."/>
            <person name="Chou L."/>
            <person name="Lin Y.-C."/>
            <person name="Lai E.-M."/>
            <person name="Kuo C.-H."/>
        </authorList>
    </citation>
    <scope>NUCLEOTIDE SEQUENCE</scope>
    <source>
        <strain evidence="2">CFBP5477</strain>
        <plasmid evidence="2">pAlCFBP5477</plasmid>
    </source>
</reference>
<dbReference type="InterPro" id="IPR024311">
    <property type="entry name" value="Lipocalin-like"/>
</dbReference>
<dbReference type="Pfam" id="PF13924">
    <property type="entry name" value="Lipocalin_5"/>
    <property type="match status" value="1"/>
</dbReference>
<organism evidence="2 3">
    <name type="scientific">Agrobacterium larrymoorei</name>
    <dbReference type="NCBI Taxonomy" id="160699"/>
    <lineage>
        <taxon>Bacteria</taxon>
        <taxon>Pseudomonadati</taxon>
        <taxon>Pseudomonadota</taxon>
        <taxon>Alphaproteobacteria</taxon>
        <taxon>Hyphomicrobiales</taxon>
        <taxon>Rhizobiaceae</taxon>
        <taxon>Rhizobium/Agrobacterium group</taxon>
        <taxon>Agrobacterium</taxon>
    </lineage>
</organism>
<evidence type="ECO:0000313" key="2">
    <source>
        <dbReference type="EMBL" id="WHA44036.1"/>
    </source>
</evidence>
<proteinExistence type="predicted"/>
<accession>A0AAF0KGC8</accession>
<keyword evidence="2" id="KW-0614">Plasmid</keyword>
<evidence type="ECO:0000313" key="3">
    <source>
        <dbReference type="Proteomes" id="UP000298664"/>
    </source>
</evidence>
<dbReference type="AlphaFoldDB" id="A0AAF0KGC8"/>
<protein>
    <submittedName>
        <fullName evidence="2">Lipocalin-like domain-containing protein</fullName>
    </submittedName>
</protein>
<sequence>MKKLQGEWKLVAWERRSSDGDVNYPFGQNPEGLLVYTPTKQMIVQMIAAGRKHVESSDPTGGSETERATAYSGNLSYFGTYEVDGDDVIHTIIGSAYPNWSDTVQRRAFEIDGDTLVLKTQPNSDDPKQVINAMIWRRN</sequence>
<dbReference type="EMBL" id="CP124735">
    <property type="protein sequence ID" value="WHA44036.1"/>
    <property type="molecule type" value="Genomic_DNA"/>
</dbReference>
<dbReference type="RefSeq" id="WP_137395821.1">
    <property type="nucleotide sequence ID" value="NZ_CP124735.1"/>
</dbReference>
<evidence type="ECO:0000259" key="1">
    <source>
        <dbReference type="Pfam" id="PF13924"/>
    </source>
</evidence>
<name>A0AAF0KGC8_9HYPH</name>
<geneLocation type="plasmid" evidence="2 3">
    <name>pAlCFBP5477</name>
</geneLocation>
<dbReference type="Proteomes" id="UP000298664">
    <property type="component" value="Plasmid pAlCFBP5477"/>
</dbReference>